<accession>A0A166PJI6</accession>
<feature type="region of interest" description="Disordered" evidence="1">
    <location>
        <begin position="58"/>
        <end position="119"/>
    </location>
</feature>
<name>A0A166PJI6_9EURO</name>
<gene>
    <name evidence="2" type="ORF">AAP_00843</name>
</gene>
<dbReference type="EMBL" id="AZGZ01000002">
    <property type="protein sequence ID" value="KZZ97200.1"/>
    <property type="molecule type" value="Genomic_DNA"/>
</dbReference>
<organism evidence="2 3">
    <name type="scientific">Ascosphaera apis ARSEF 7405</name>
    <dbReference type="NCBI Taxonomy" id="392613"/>
    <lineage>
        <taxon>Eukaryota</taxon>
        <taxon>Fungi</taxon>
        <taxon>Dikarya</taxon>
        <taxon>Ascomycota</taxon>
        <taxon>Pezizomycotina</taxon>
        <taxon>Eurotiomycetes</taxon>
        <taxon>Eurotiomycetidae</taxon>
        <taxon>Onygenales</taxon>
        <taxon>Ascosphaeraceae</taxon>
        <taxon>Ascosphaera</taxon>
    </lineage>
</organism>
<dbReference type="VEuPathDB" id="FungiDB:AAP_00843"/>
<evidence type="ECO:0000256" key="1">
    <source>
        <dbReference type="SAM" id="MobiDB-lite"/>
    </source>
</evidence>
<reference evidence="2 3" key="1">
    <citation type="journal article" date="2016" name="Genome Biol. Evol.">
        <title>Divergent and convergent evolution of fungal pathogenicity.</title>
        <authorList>
            <person name="Shang Y."/>
            <person name="Xiao G."/>
            <person name="Zheng P."/>
            <person name="Cen K."/>
            <person name="Zhan S."/>
            <person name="Wang C."/>
        </authorList>
    </citation>
    <scope>NUCLEOTIDE SEQUENCE [LARGE SCALE GENOMIC DNA]</scope>
    <source>
        <strain evidence="2 3">ARSEF 7405</strain>
    </source>
</reference>
<protein>
    <submittedName>
        <fullName evidence="2">Uncharacterized protein</fullName>
    </submittedName>
</protein>
<sequence length="175" mass="18485">MDAVKHIQAQHSTAQHLSLFQFSSSSLPPTVTATATATVTVAAAAAAAATSAMFSAAAQSHLPPPSSNRASRRRQRAVSDDAQKALKAKKQRSSFHQPDEAREAISLSPNSSIDPIPAITSPLAASASKQLAFRGPRRLTNTDARPDSFSLLSQNELYSVSRVQFTPDEVSKSSG</sequence>
<evidence type="ECO:0000313" key="3">
    <source>
        <dbReference type="Proteomes" id="UP000242877"/>
    </source>
</evidence>
<dbReference type="Proteomes" id="UP000242877">
    <property type="component" value="Unassembled WGS sequence"/>
</dbReference>
<dbReference type="AlphaFoldDB" id="A0A166PJI6"/>
<keyword evidence="3" id="KW-1185">Reference proteome</keyword>
<proteinExistence type="predicted"/>
<evidence type="ECO:0000313" key="2">
    <source>
        <dbReference type="EMBL" id="KZZ97200.1"/>
    </source>
</evidence>
<comment type="caution">
    <text evidence="2">The sequence shown here is derived from an EMBL/GenBank/DDBJ whole genome shotgun (WGS) entry which is preliminary data.</text>
</comment>